<accession>A3VFQ8</accession>
<dbReference type="EMBL" id="AAMT01000006">
    <property type="protein sequence ID" value="EAQ13173.1"/>
    <property type="molecule type" value="Genomic_DNA"/>
</dbReference>
<feature type="region of interest" description="Disordered" evidence="1">
    <location>
        <begin position="116"/>
        <end position="142"/>
    </location>
</feature>
<dbReference type="HOGENOM" id="CLU_1813485_0_0_5"/>
<feature type="transmembrane region" description="Helical" evidence="2">
    <location>
        <begin position="20"/>
        <end position="44"/>
    </location>
</feature>
<protein>
    <recommendedName>
        <fullName evidence="5">Holin-X, holin superfamily III</fullName>
    </recommendedName>
</protein>
<evidence type="ECO:0008006" key="5">
    <source>
        <dbReference type="Google" id="ProtNLM"/>
    </source>
</evidence>
<keyword evidence="2" id="KW-0812">Transmembrane</keyword>
<evidence type="ECO:0000313" key="4">
    <source>
        <dbReference type="Proteomes" id="UP000002931"/>
    </source>
</evidence>
<reference evidence="3 4" key="1">
    <citation type="journal article" date="2010" name="J. Bacteriol.">
        <title>Genome sequences of Pelagibaca bermudensis HTCC2601T and Maritimibacter alkaliphilus HTCC2654T, the type strains of two marine Roseobacter genera.</title>
        <authorList>
            <person name="Thrash J.C."/>
            <person name="Cho J.C."/>
            <person name="Ferriera S."/>
            <person name="Johnson J."/>
            <person name="Vergin K.L."/>
            <person name="Giovannoni S.J."/>
        </authorList>
    </citation>
    <scope>NUCLEOTIDE SEQUENCE [LARGE SCALE GENOMIC DNA]</scope>
    <source>
        <strain evidence="3 4">HTCC2654</strain>
    </source>
</reference>
<dbReference type="Proteomes" id="UP000002931">
    <property type="component" value="Unassembled WGS sequence"/>
</dbReference>
<evidence type="ECO:0000256" key="1">
    <source>
        <dbReference type="SAM" id="MobiDB-lite"/>
    </source>
</evidence>
<dbReference type="AlphaFoldDB" id="A3VFQ8"/>
<sequence>MIAALEYRIRLAVRRTMFGVASGIMLFVGFAFLAVAGWIALSAFFEPMQLALIFGGIFVGLGLICLAMTRTSRAKISMAPSVNAPVSTVAPAAGVAAVGTLGTAFIQGISAGMAARKTTKPSAPPPGYDPAYEPHPHDLHHH</sequence>
<feature type="transmembrane region" description="Helical" evidence="2">
    <location>
        <begin position="50"/>
        <end position="69"/>
    </location>
</feature>
<evidence type="ECO:0000256" key="2">
    <source>
        <dbReference type="SAM" id="Phobius"/>
    </source>
</evidence>
<proteinExistence type="predicted"/>
<keyword evidence="2" id="KW-0472">Membrane</keyword>
<gene>
    <name evidence="3" type="ORF">RB2654_11763</name>
</gene>
<organism evidence="3 4">
    <name type="scientific">Maritimibacter alkaliphilus HTCC2654</name>
    <dbReference type="NCBI Taxonomy" id="314271"/>
    <lineage>
        <taxon>Bacteria</taxon>
        <taxon>Pseudomonadati</taxon>
        <taxon>Pseudomonadota</taxon>
        <taxon>Alphaproteobacteria</taxon>
        <taxon>Rhodobacterales</taxon>
        <taxon>Roseobacteraceae</taxon>
        <taxon>Maritimibacter</taxon>
    </lineage>
</organism>
<feature type="compositionally biased region" description="Basic and acidic residues" evidence="1">
    <location>
        <begin position="132"/>
        <end position="142"/>
    </location>
</feature>
<keyword evidence="2" id="KW-1133">Transmembrane helix</keyword>
<comment type="caution">
    <text evidence="3">The sequence shown here is derived from an EMBL/GenBank/DDBJ whole genome shotgun (WGS) entry which is preliminary data.</text>
</comment>
<evidence type="ECO:0000313" key="3">
    <source>
        <dbReference type="EMBL" id="EAQ13173.1"/>
    </source>
</evidence>
<keyword evidence="4" id="KW-1185">Reference proteome</keyword>
<dbReference type="RefSeq" id="WP_008331785.1">
    <property type="nucleotide sequence ID" value="NZ_CH902578.1"/>
</dbReference>
<name>A3VFQ8_9RHOB</name>
<dbReference type="STRING" id="314271.RB2654_11763"/>